<dbReference type="EMBL" id="BMXF01000004">
    <property type="protein sequence ID" value="GHB81323.1"/>
    <property type="molecule type" value="Genomic_DNA"/>
</dbReference>
<dbReference type="PROSITE" id="PS51257">
    <property type="entry name" value="PROKAR_LIPOPROTEIN"/>
    <property type="match status" value="1"/>
</dbReference>
<keyword evidence="3" id="KW-1185">Reference proteome</keyword>
<evidence type="ECO:0000256" key="1">
    <source>
        <dbReference type="SAM" id="SignalP"/>
    </source>
</evidence>
<dbReference type="Proteomes" id="UP000598271">
    <property type="component" value="Unassembled WGS sequence"/>
</dbReference>
<name>A0A8J3DBX2_9BACT</name>
<evidence type="ECO:0000313" key="2">
    <source>
        <dbReference type="EMBL" id="GHB81323.1"/>
    </source>
</evidence>
<proteinExistence type="predicted"/>
<accession>A0A8J3DBX2</accession>
<feature type="chain" id="PRO_5035244953" evidence="1">
    <location>
        <begin position="25"/>
        <end position="153"/>
    </location>
</feature>
<gene>
    <name evidence="2" type="ORF">GCM10007390_40160</name>
</gene>
<reference evidence="2 3" key="1">
    <citation type="journal article" date="2014" name="Int. J. Syst. Evol. Microbiol.">
        <title>Complete genome sequence of Corynebacterium casei LMG S-19264T (=DSM 44701T), isolated from a smear-ripened cheese.</title>
        <authorList>
            <consortium name="US DOE Joint Genome Institute (JGI-PGF)"/>
            <person name="Walter F."/>
            <person name="Albersmeier A."/>
            <person name="Kalinowski J."/>
            <person name="Ruckert C."/>
        </authorList>
    </citation>
    <scope>NUCLEOTIDE SEQUENCE [LARGE SCALE GENOMIC DNA]</scope>
    <source>
        <strain evidence="2 3">KCTC 12866</strain>
    </source>
</reference>
<keyword evidence="1" id="KW-0732">Signal</keyword>
<dbReference type="RefSeq" id="WP_189566560.1">
    <property type="nucleotide sequence ID" value="NZ_BMXF01000004.1"/>
</dbReference>
<protein>
    <submittedName>
        <fullName evidence="2">Uncharacterized protein</fullName>
    </submittedName>
</protein>
<feature type="signal peptide" evidence="1">
    <location>
        <begin position="1"/>
        <end position="24"/>
    </location>
</feature>
<comment type="caution">
    <text evidence="2">The sequence shown here is derived from an EMBL/GenBank/DDBJ whole genome shotgun (WGS) entry which is preliminary data.</text>
</comment>
<dbReference type="AlphaFoldDB" id="A0A8J3DBX2"/>
<organism evidence="2 3">
    <name type="scientific">Persicitalea jodogahamensis</name>
    <dbReference type="NCBI Taxonomy" id="402147"/>
    <lineage>
        <taxon>Bacteria</taxon>
        <taxon>Pseudomonadati</taxon>
        <taxon>Bacteroidota</taxon>
        <taxon>Cytophagia</taxon>
        <taxon>Cytophagales</taxon>
        <taxon>Spirosomataceae</taxon>
        <taxon>Persicitalea</taxon>
    </lineage>
</organism>
<sequence>MKSVKSILLAALVLLFITSCDKQSADPQNPDTNVTKDKVLIANPWRLVNITDASGKAIPQNQLGLETLAIYLFDIQFFDNNVTKALDRTSRQVVNGGTWYLVENEQILDIEVNQFKGKFGIKELSRAKMTLSNEISVKGVNQPANLVFEPVVK</sequence>
<evidence type="ECO:0000313" key="3">
    <source>
        <dbReference type="Proteomes" id="UP000598271"/>
    </source>
</evidence>